<dbReference type="Pfam" id="PF25788">
    <property type="entry name" value="Ig_Rha78A_N"/>
    <property type="match status" value="1"/>
</dbReference>
<dbReference type="InterPro" id="IPR035398">
    <property type="entry name" value="Bac_rhamnosid_C"/>
</dbReference>
<dbReference type="Gene3D" id="2.60.420.10">
    <property type="entry name" value="Maltose phosphorylase, domain 3"/>
    <property type="match status" value="1"/>
</dbReference>
<dbReference type="EC" id="3.2.1.40" evidence="2"/>
<evidence type="ECO:0000259" key="5">
    <source>
        <dbReference type="Pfam" id="PF05592"/>
    </source>
</evidence>
<dbReference type="Gene3D" id="2.60.120.260">
    <property type="entry name" value="Galactose-binding domain-like"/>
    <property type="match status" value="2"/>
</dbReference>
<dbReference type="Pfam" id="PF17389">
    <property type="entry name" value="Bac_rhamnosid6H"/>
    <property type="match status" value="1"/>
</dbReference>
<dbReference type="EMBL" id="CP117880">
    <property type="protein sequence ID" value="WDF67468.1"/>
    <property type="molecule type" value="Genomic_DNA"/>
</dbReference>
<feature type="domain" description="Bacterial alpha-L-rhamnosidase N-terminal" evidence="6">
    <location>
        <begin position="166"/>
        <end position="337"/>
    </location>
</feature>
<dbReference type="InterPro" id="IPR016007">
    <property type="entry name" value="Alpha_rhamnosid"/>
</dbReference>
<comment type="catalytic activity">
    <reaction evidence="1">
        <text>Hydrolysis of terminal non-reducing alpha-L-rhamnose residues in alpha-L-rhamnosides.</text>
        <dbReference type="EC" id="3.2.1.40"/>
    </reaction>
</comment>
<feature type="signal peptide" evidence="4">
    <location>
        <begin position="1"/>
        <end position="22"/>
    </location>
</feature>
<evidence type="ECO:0000313" key="9">
    <source>
        <dbReference type="EMBL" id="WDF67468.1"/>
    </source>
</evidence>
<evidence type="ECO:0000259" key="6">
    <source>
        <dbReference type="Pfam" id="PF08531"/>
    </source>
</evidence>
<dbReference type="InterPro" id="IPR008928">
    <property type="entry name" value="6-hairpin_glycosidase_sf"/>
</dbReference>
<dbReference type="Pfam" id="PF05592">
    <property type="entry name" value="Bac_rhamnosid"/>
    <property type="match status" value="1"/>
</dbReference>
<keyword evidence="3 9" id="KW-0378">Hydrolase</keyword>
<gene>
    <name evidence="9" type="ORF">PQ465_14305</name>
</gene>
<dbReference type="PANTHER" id="PTHR33307:SF6">
    <property type="entry name" value="ALPHA-RHAMNOSIDASE (EUROFUNG)-RELATED"/>
    <property type="match status" value="1"/>
</dbReference>
<dbReference type="RefSeq" id="WP_274266196.1">
    <property type="nucleotide sequence ID" value="NZ_CP117880.1"/>
</dbReference>
<dbReference type="InterPro" id="IPR013737">
    <property type="entry name" value="Bac_rhamnosid_N"/>
</dbReference>
<sequence>MRVTTYLLALFASIMIHQSAIGQVLKVTDLRVERMTNPEAIDTEMPQMSWILESDVPNTKQQQVEIRVAKSQKDLVANKNLVWTLKKTTATSINVNYVGAALVAGEQYFWQVRVIDNHGNKSAWSTVNYWRMGIKSNQWTAKWISAAPEDSTSRSPLFRNTYQLSKQVKSATAYVTARGLYEAFINGQRLGNACLTPGWTSYQHQLQYQVVDVSAHLHKGVNVIGATLGDGWYKGRIGFNNQRAFYGNTRALLLQIKVVFTDGSTQILGTDQHWKTSYGPILSSDIYDGEVYDARLEKKDWNTAAYRDSADWKPVYVADFTYENLTGMKGPAVMKHEIFKPQKIFKTPQGDLVVDFGQNLVGWAEITIDGAPGTQVTLHHAEVLDKAGNFYTTNLRSAKQENTYTVGDNRKQLFSPHFSFQGFRYVKVTGYPGELLPENIQAVTLYSDMEETGTFATSNPLINQLQKNIVWGQKGNFVDVPTDCPQRDERLGWTGDAQAFFNTAAFNMDVQGFFRKWLVDLKADQHANGSIPFVIPNVLNPGDAGAAGWADVATIIPWGMYTSFADTALLRQQYPSMQAWVNFMSSKSTNNLWNTGFHFGDWLFYRPDDDNDGRAAVTDKYLIAQCFYAHSVDILVKTATLLGRQEDAAHYRSLLENVKHAFQKEYLTPNGRLISSTQTAYVLALQFDMLPDALRQQAADRLVENIKSYGTHLTTGFLGTPYLCHVLSRFGHLAVAYELLLQESYPSWLYPVKMGATTIWERWDGIKPDGSFQTAAMNSYNHYAYGAIGDWMYKNIAGISALEPAYKKVQIAPQLGGELSRCEASLKTPYGKLSTSWTLAGKQFKLQVNVPANSSAVVVLPGISTSGKQTIEVGSGVHNFASTLP</sequence>
<proteinExistence type="predicted"/>
<dbReference type="GO" id="GO:0016787">
    <property type="term" value="F:hydrolase activity"/>
    <property type="evidence" value="ECO:0007669"/>
    <property type="project" value="UniProtKB-KW"/>
</dbReference>
<dbReference type="Proteomes" id="UP001221558">
    <property type="component" value="Chromosome"/>
</dbReference>
<dbReference type="Gene3D" id="1.50.10.10">
    <property type="match status" value="1"/>
</dbReference>
<keyword evidence="4" id="KW-0732">Signal</keyword>
<organism evidence="9 10">
    <name type="scientific">Sphingobacterium oryzagri</name>
    <dbReference type="NCBI Taxonomy" id="3025669"/>
    <lineage>
        <taxon>Bacteria</taxon>
        <taxon>Pseudomonadati</taxon>
        <taxon>Bacteroidota</taxon>
        <taxon>Sphingobacteriia</taxon>
        <taxon>Sphingobacteriales</taxon>
        <taxon>Sphingobacteriaceae</taxon>
        <taxon>Sphingobacterium</taxon>
    </lineage>
</organism>
<feature type="domain" description="Alpha-L-rhamnosidase concanavalin-like" evidence="5">
    <location>
        <begin position="346"/>
        <end position="445"/>
    </location>
</feature>
<name>A0ABY7WGG2_9SPHI</name>
<dbReference type="SUPFAM" id="SSF48208">
    <property type="entry name" value="Six-hairpin glycosidases"/>
    <property type="match status" value="1"/>
</dbReference>
<feature type="chain" id="PRO_5046605185" description="alpha-L-rhamnosidase" evidence="4">
    <location>
        <begin position="23"/>
        <end position="885"/>
    </location>
</feature>
<keyword evidence="10" id="KW-1185">Reference proteome</keyword>
<evidence type="ECO:0000256" key="4">
    <source>
        <dbReference type="SAM" id="SignalP"/>
    </source>
</evidence>
<reference evidence="9 10" key="1">
    <citation type="submission" date="2023-02" db="EMBL/GenBank/DDBJ databases">
        <title>Genome sequence of Sphingobacterium sp. KACC 22765.</title>
        <authorList>
            <person name="Kim S."/>
            <person name="Heo J."/>
            <person name="Kwon S.-W."/>
        </authorList>
    </citation>
    <scope>NUCLEOTIDE SEQUENCE [LARGE SCALE GENOMIC DNA]</scope>
    <source>
        <strain evidence="9 10">KACC 22765</strain>
    </source>
</reference>
<evidence type="ECO:0000256" key="3">
    <source>
        <dbReference type="ARBA" id="ARBA00022801"/>
    </source>
</evidence>
<evidence type="ECO:0000259" key="7">
    <source>
        <dbReference type="Pfam" id="PF17389"/>
    </source>
</evidence>
<feature type="domain" description="Alpha-L-rhamnosidase C-terminal" evidence="8">
    <location>
        <begin position="798"/>
        <end position="868"/>
    </location>
</feature>
<evidence type="ECO:0000256" key="2">
    <source>
        <dbReference type="ARBA" id="ARBA00012652"/>
    </source>
</evidence>
<dbReference type="InterPro" id="IPR013783">
    <property type="entry name" value="Ig-like_fold"/>
</dbReference>
<protein>
    <recommendedName>
        <fullName evidence="2">alpha-L-rhamnosidase</fullName>
        <ecNumber evidence="2">3.2.1.40</ecNumber>
    </recommendedName>
</protein>
<dbReference type="Pfam" id="PF17390">
    <property type="entry name" value="Bac_rhamnosid_C"/>
    <property type="match status" value="1"/>
</dbReference>
<dbReference type="InterPro" id="IPR035396">
    <property type="entry name" value="Bac_rhamnosid6H"/>
</dbReference>
<dbReference type="Gene3D" id="2.60.40.10">
    <property type="entry name" value="Immunoglobulins"/>
    <property type="match status" value="1"/>
</dbReference>
<evidence type="ECO:0000313" key="10">
    <source>
        <dbReference type="Proteomes" id="UP001221558"/>
    </source>
</evidence>
<dbReference type="Pfam" id="PF08531">
    <property type="entry name" value="Bac_rhamnosid_N"/>
    <property type="match status" value="1"/>
</dbReference>
<evidence type="ECO:0000259" key="8">
    <source>
        <dbReference type="Pfam" id="PF17390"/>
    </source>
</evidence>
<dbReference type="PIRSF" id="PIRSF010631">
    <property type="entry name" value="A-rhamnsds"/>
    <property type="match status" value="1"/>
</dbReference>
<dbReference type="InterPro" id="IPR012341">
    <property type="entry name" value="6hp_glycosidase-like_sf"/>
</dbReference>
<feature type="domain" description="Alpha-L-rhamnosidase six-hairpin glycosidase" evidence="7">
    <location>
        <begin position="450"/>
        <end position="796"/>
    </location>
</feature>
<dbReference type="PANTHER" id="PTHR33307">
    <property type="entry name" value="ALPHA-RHAMNOSIDASE (EUROFUNG)"/>
    <property type="match status" value="1"/>
</dbReference>
<dbReference type="InterPro" id="IPR008902">
    <property type="entry name" value="Rhamnosid_concanavalin"/>
</dbReference>
<accession>A0ABY7WGG2</accession>
<evidence type="ECO:0000256" key="1">
    <source>
        <dbReference type="ARBA" id="ARBA00001445"/>
    </source>
</evidence>